<dbReference type="InterPro" id="IPR036861">
    <property type="entry name" value="Endochitinase-like_sf"/>
</dbReference>
<keyword evidence="1" id="KW-0147">Chitin-binding</keyword>
<evidence type="ECO:0000313" key="5">
    <source>
        <dbReference type="Proteomes" id="UP000193920"/>
    </source>
</evidence>
<gene>
    <name evidence="4" type="ORF">LY90DRAFT_515733</name>
</gene>
<evidence type="ECO:0000256" key="1">
    <source>
        <dbReference type="ARBA" id="ARBA00022669"/>
    </source>
</evidence>
<dbReference type="OrthoDB" id="10580215at2759"/>
<dbReference type="Gene3D" id="3.30.60.10">
    <property type="entry name" value="Endochitinase-like"/>
    <property type="match status" value="1"/>
</dbReference>
<evidence type="ECO:0000313" key="4">
    <source>
        <dbReference type="EMBL" id="ORY22101.1"/>
    </source>
</evidence>
<organism evidence="4 5">
    <name type="scientific">Neocallimastix californiae</name>
    <dbReference type="NCBI Taxonomy" id="1754190"/>
    <lineage>
        <taxon>Eukaryota</taxon>
        <taxon>Fungi</taxon>
        <taxon>Fungi incertae sedis</taxon>
        <taxon>Chytridiomycota</taxon>
        <taxon>Chytridiomycota incertae sedis</taxon>
        <taxon>Neocallimastigomycetes</taxon>
        <taxon>Neocallimastigales</taxon>
        <taxon>Neocallimastigaceae</taxon>
        <taxon>Neocallimastix</taxon>
    </lineage>
</organism>
<proteinExistence type="predicted"/>
<dbReference type="GO" id="GO:0008061">
    <property type="term" value="F:chitin binding"/>
    <property type="evidence" value="ECO:0007669"/>
    <property type="project" value="UniProtKB-KW"/>
</dbReference>
<name>A0A1Y2AHQ4_9FUNG</name>
<reference evidence="4 5" key="1">
    <citation type="submission" date="2016-08" db="EMBL/GenBank/DDBJ databases">
        <title>A Parts List for Fungal Cellulosomes Revealed by Comparative Genomics.</title>
        <authorList>
            <consortium name="DOE Joint Genome Institute"/>
            <person name="Haitjema C.H."/>
            <person name="Gilmore S.P."/>
            <person name="Henske J.K."/>
            <person name="Solomon K.V."/>
            <person name="De Groot R."/>
            <person name="Kuo A."/>
            <person name="Mondo S.J."/>
            <person name="Salamov A.A."/>
            <person name="Labutti K."/>
            <person name="Zhao Z."/>
            <person name="Chiniquy J."/>
            <person name="Barry K."/>
            <person name="Brewer H.M."/>
            <person name="Purvine S.O."/>
            <person name="Wright A.T."/>
            <person name="Boxma B."/>
            <person name="Van Alen T."/>
            <person name="Hackstein J.H."/>
            <person name="Baker S.E."/>
            <person name="Grigoriev I.V."/>
            <person name="O'Malley M.A."/>
        </authorList>
    </citation>
    <scope>NUCLEOTIDE SEQUENCE [LARGE SCALE GENOMIC DNA]</scope>
    <source>
        <strain evidence="4 5">G1</strain>
    </source>
</reference>
<dbReference type="SUPFAM" id="SSF57016">
    <property type="entry name" value="Plant lectins/antimicrobial peptides"/>
    <property type="match status" value="1"/>
</dbReference>
<keyword evidence="2" id="KW-0175">Coiled coil</keyword>
<dbReference type="Proteomes" id="UP000193920">
    <property type="component" value="Unassembled WGS sequence"/>
</dbReference>
<evidence type="ECO:0000256" key="2">
    <source>
        <dbReference type="SAM" id="Coils"/>
    </source>
</evidence>
<feature type="domain" description="Chitin-binding type-1" evidence="3">
    <location>
        <begin position="38"/>
        <end position="70"/>
    </location>
</feature>
<dbReference type="Pfam" id="PF00187">
    <property type="entry name" value="Chitin_bind_1"/>
    <property type="match status" value="1"/>
</dbReference>
<evidence type="ECO:0000259" key="3">
    <source>
        <dbReference type="Pfam" id="PF00187"/>
    </source>
</evidence>
<dbReference type="EMBL" id="MCOG01000253">
    <property type="protein sequence ID" value="ORY22101.1"/>
    <property type="molecule type" value="Genomic_DNA"/>
</dbReference>
<comment type="caution">
    <text evidence="4">The sequence shown here is derived from an EMBL/GenBank/DDBJ whole genome shotgun (WGS) entry which is preliminary data.</text>
</comment>
<protein>
    <recommendedName>
        <fullName evidence="3">Chitin-binding type-1 domain-containing protein</fullName>
    </recommendedName>
</protein>
<dbReference type="CDD" id="cd00035">
    <property type="entry name" value="ChtBD1"/>
    <property type="match status" value="1"/>
</dbReference>
<keyword evidence="5" id="KW-1185">Reference proteome</keyword>
<dbReference type="AlphaFoldDB" id="A0A1Y2AHQ4"/>
<sequence>MHLRAVYRTYIVGTKTFYPKPVSTIKELVVPIILSNDKCGNFSDGVYICKNNKCCNKYGFCDTGSNYCNTRIKDENISLENQIYVQNYLTNLNDLKYKLHNSDIDSLNYNEFSTKLKNLEQGIYERIEEFLKIKNPNHNYISEKYIKALSNILENNKDKFNIDKNSDVESLISNTIKDSDKKFRFSERYELPEINIDMLNKLFNKSFDSESEVIDYIIDNVSDHSHLENLKECYNLKRKLIEHEAPTTRNENEVNTLNDISEKLGLNSDNNSLKTFQSIIYEKFIEFLEASSQFDDYVKFENLKNDDNGNLDISDIYINSKGRKVITNDISKLFDKLNYFVTSLVRDKGLGKVSDEEFNELKNNIEISVGKLKDFITTYVNELSKSIDKENDETFSNAYTYIESIVTSANSFITSATNLCENEYLKDNISEALDKLNELKTLNQKYKSKTKNLSVKAVSISVPKYTIERSNKDENKTYDRMNLEEKILKALKNLKAYDSKNIKVKNDETLIQNPGNLYTGTSTLVDMIKKSLGTYSKNINSINNSKESQDILTNLYDAINVLVYRYAKSEYLEDGAIKFLNEDLIRELSSTFDKNLVLHNAKFNEKLKDSNGNEIKNIIEYKSISDTQSKYVNDMLHDIYRKLFNIFDTDEFNKGLRNNMELDGNNKINRIYDDNRARELKFLIKQLGKYEIYSNDKEYQREELLSIYKRLSEVEEIFDRENNNRVKNNGNIFANNSEAVYSLSNALYTTLKNNFEDNEIQNLRKNYNSNIRNSNKSEIKTENILNLDYLIKNTKNNSMIKDPNYRLYINDYFTYLKHRLLDSLSNENDKKSIMTKIKTVNDDIKGKIRQFNSYNSPEGHYEEADHIIELSSNLNDLISFCVDSNIEIVNVNPINLNKYGELTNRLNYIRVKLMIDAFDEIAKAHPDIFKLKSGKSLSDYIDPYGGSAYYTFGSYSIRDPVKRDLQNIIRDIVESKHEATVTFVDNATNDYQVMQL</sequence>
<feature type="coiled-coil region" evidence="2">
    <location>
        <begin position="422"/>
        <end position="449"/>
    </location>
</feature>
<accession>A0A1Y2AHQ4</accession>
<dbReference type="InterPro" id="IPR001002">
    <property type="entry name" value="Chitin-bd_1"/>
</dbReference>